<evidence type="ECO:0000256" key="1">
    <source>
        <dbReference type="ARBA" id="ARBA00023002"/>
    </source>
</evidence>
<dbReference type="GO" id="GO:0008202">
    <property type="term" value="P:steroid metabolic process"/>
    <property type="evidence" value="ECO:0007669"/>
    <property type="project" value="TreeGrafter"/>
</dbReference>
<dbReference type="PANTHER" id="PTHR43313:SF36">
    <property type="entry name" value="D-BETA-HYDROXYBUTYRATE DEHYDROGENASE, MITOCHONDRIAL"/>
    <property type="match status" value="1"/>
</dbReference>
<name>A0A8X6GPH4_TRICU</name>
<protein>
    <submittedName>
        <fullName evidence="3">Uncharacterized protein</fullName>
    </submittedName>
</protein>
<dbReference type="SUPFAM" id="SSF51735">
    <property type="entry name" value="NAD(P)-binding Rossmann-fold domains"/>
    <property type="match status" value="1"/>
</dbReference>
<proteinExistence type="predicted"/>
<feature type="transmembrane region" description="Helical" evidence="2">
    <location>
        <begin position="30"/>
        <end position="50"/>
    </location>
</feature>
<dbReference type="Proteomes" id="UP000887116">
    <property type="component" value="Unassembled WGS sequence"/>
</dbReference>
<dbReference type="OrthoDB" id="294295at2759"/>
<dbReference type="AlphaFoldDB" id="A0A8X6GPH4"/>
<dbReference type="Gene3D" id="3.40.50.720">
    <property type="entry name" value="NAD(P)-binding Rossmann-like Domain"/>
    <property type="match status" value="1"/>
</dbReference>
<keyword evidence="4" id="KW-1185">Reference proteome</keyword>
<reference evidence="3" key="1">
    <citation type="submission" date="2020-07" db="EMBL/GenBank/DDBJ databases">
        <title>Multicomponent nature underlies the extraordinary mechanical properties of spider dragline silk.</title>
        <authorList>
            <person name="Kono N."/>
            <person name="Nakamura H."/>
            <person name="Mori M."/>
            <person name="Yoshida Y."/>
            <person name="Ohtoshi R."/>
            <person name="Malay A.D."/>
            <person name="Moran D.A.P."/>
            <person name="Tomita M."/>
            <person name="Numata K."/>
            <person name="Arakawa K."/>
        </authorList>
    </citation>
    <scope>NUCLEOTIDE SEQUENCE</scope>
</reference>
<comment type="caution">
    <text evidence="3">The sequence shown here is derived from an EMBL/GenBank/DDBJ whole genome shotgun (WGS) entry which is preliminary data.</text>
</comment>
<dbReference type="InterPro" id="IPR002347">
    <property type="entry name" value="SDR_fam"/>
</dbReference>
<sequence length="369" mass="41631">MFNTTVTHISSVVFLLCIGYLTYDYIGTLYFITSGLGCFLYASYLLASFVDNTLPRFRVSSSNKAVLVTGCDKGFGRLLAIRLDSLGYKVFAGCLEPEGKEVQKLKDVVSNNLEIISLDVTQVDSVQNALEVVESKLGCYELWAVVNNAGVIERGELEWTPLEVHRKLFEVNVFGVVSVTQAFLPLLRKFKGRVVTVTSISGRLTFSGMVPYCMSKHAAKSFCEGLRLEMKKFGVKVITVEPFAHRTGMTEMSTVLKSVQDTWNKFSGKCKQDVYDENYIQAFNESFLKFIEATTLPDASRVIDSLVEAVCTVSPHYSYIPGNSEGLLNYWFSKRIPKTYLDYNIRKYITFDCDVEKYLNDKEMNKKNS</sequence>
<keyword evidence="2" id="KW-0472">Membrane</keyword>
<dbReference type="PRINTS" id="PR00081">
    <property type="entry name" value="GDHRDH"/>
</dbReference>
<dbReference type="Pfam" id="PF00106">
    <property type="entry name" value="adh_short"/>
    <property type="match status" value="1"/>
</dbReference>
<dbReference type="EMBL" id="BMAO01023129">
    <property type="protein sequence ID" value="GFQ86848.1"/>
    <property type="molecule type" value="Genomic_DNA"/>
</dbReference>
<evidence type="ECO:0000256" key="2">
    <source>
        <dbReference type="SAM" id="Phobius"/>
    </source>
</evidence>
<evidence type="ECO:0000313" key="3">
    <source>
        <dbReference type="EMBL" id="GFQ86848.1"/>
    </source>
</evidence>
<keyword evidence="2" id="KW-0812">Transmembrane</keyword>
<keyword evidence="2" id="KW-1133">Transmembrane helix</keyword>
<accession>A0A8X6GPH4</accession>
<dbReference type="InterPro" id="IPR036291">
    <property type="entry name" value="NAD(P)-bd_dom_sf"/>
</dbReference>
<organism evidence="3 4">
    <name type="scientific">Trichonephila clavata</name>
    <name type="common">Joro spider</name>
    <name type="synonym">Nephila clavata</name>
    <dbReference type="NCBI Taxonomy" id="2740835"/>
    <lineage>
        <taxon>Eukaryota</taxon>
        <taxon>Metazoa</taxon>
        <taxon>Ecdysozoa</taxon>
        <taxon>Arthropoda</taxon>
        <taxon>Chelicerata</taxon>
        <taxon>Arachnida</taxon>
        <taxon>Araneae</taxon>
        <taxon>Araneomorphae</taxon>
        <taxon>Entelegynae</taxon>
        <taxon>Araneoidea</taxon>
        <taxon>Nephilidae</taxon>
        <taxon>Trichonephila</taxon>
    </lineage>
</organism>
<evidence type="ECO:0000313" key="4">
    <source>
        <dbReference type="Proteomes" id="UP000887116"/>
    </source>
</evidence>
<dbReference type="PROSITE" id="PS00061">
    <property type="entry name" value="ADH_SHORT"/>
    <property type="match status" value="1"/>
</dbReference>
<dbReference type="GO" id="GO:0016491">
    <property type="term" value="F:oxidoreductase activity"/>
    <property type="evidence" value="ECO:0007669"/>
    <property type="project" value="UniProtKB-KW"/>
</dbReference>
<keyword evidence="1" id="KW-0560">Oxidoreductase</keyword>
<feature type="transmembrane region" description="Helical" evidence="2">
    <location>
        <begin position="6"/>
        <end position="23"/>
    </location>
</feature>
<gene>
    <name evidence="3" type="primary">Rdh7</name>
    <name evidence="3" type="ORF">TNCT_119151</name>
</gene>
<dbReference type="InterPro" id="IPR020904">
    <property type="entry name" value="Sc_DH/Rdtase_CS"/>
</dbReference>
<dbReference type="PANTHER" id="PTHR43313">
    <property type="entry name" value="SHORT-CHAIN DEHYDROGENASE/REDUCTASE FAMILY 9C"/>
    <property type="match status" value="1"/>
</dbReference>